<keyword evidence="3" id="KW-1185">Reference proteome</keyword>
<evidence type="ECO:0000313" key="3">
    <source>
        <dbReference type="Proteomes" id="UP000299102"/>
    </source>
</evidence>
<feature type="compositionally biased region" description="Basic and acidic residues" evidence="1">
    <location>
        <begin position="37"/>
        <end position="46"/>
    </location>
</feature>
<name>A0A4C1VSE5_EUMVA</name>
<accession>A0A4C1VSE5</accession>
<evidence type="ECO:0000256" key="1">
    <source>
        <dbReference type="SAM" id="MobiDB-lite"/>
    </source>
</evidence>
<feature type="region of interest" description="Disordered" evidence="1">
    <location>
        <begin position="1"/>
        <end position="46"/>
    </location>
</feature>
<gene>
    <name evidence="2" type="ORF">EVAR_33020_1</name>
</gene>
<dbReference type="AlphaFoldDB" id="A0A4C1VSE5"/>
<feature type="compositionally biased region" description="Basic and acidic residues" evidence="1">
    <location>
        <begin position="1"/>
        <end position="12"/>
    </location>
</feature>
<reference evidence="2 3" key="1">
    <citation type="journal article" date="2019" name="Commun. Biol.">
        <title>The bagworm genome reveals a unique fibroin gene that provides high tensile strength.</title>
        <authorList>
            <person name="Kono N."/>
            <person name="Nakamura H."/>
            <person name="Ohtoshi R."/>
            <person name="Tomita M."/>
            <person name="Numata K."/>
            <person name="Arakawa K."/>
        </authorList>
    </citation>
    <scope>NUCLEOTIDE SEQUENCE [LARGE SCALE GENOMIC DNA]</scope>
</reference>
<organism evidence="2 3">
    <name type="scientific">Eumeta variegata</name>
    <name type="common">Bagworm moth</name>
    <name type="synonym">Eumeta japonica</name>
    <dbReference type="NCBI Taxonomy" id="151549"/>
    <lineage>
        <taxon>Eukaryota</taxon>
        <taxon>Metazoa</taxon>
        <taxon>Ecdysozoa</taxon>
        <taxon>Arthropoda</taxon>
        <taxon>Hexapoda</taxon>
        <taxon>Insecta</taxon>
        <taxon>Pterygota</taxon>
        <taxon>Neoptera</taxon>
        <taxon>Endopterygota</taxon>
        <taxon>Lepidoptera</taxon>
        <taxon>Glossata</taxon>
        <taxon>Ditrysia</taxon>
        <taxon>Tineoidea</taxon>
        <taxon>Psychidae</taxon>
        <taxon>Oiketicinae</taxon>
        <taxon>Eumeta</taxon>
    </lineage>
</organism>
<proteinExistence type="predicted"/>
<comment type="caution">
    <text evidence="2">The sequence shown here is derived from an EMBL/GenBank/DDBJ whole genome shotgun (WGS) entry which is preliminary data.</text>
</comment>
<sequence length="136" mass="14969">MANEATKRDGADLRGNFKRAFGRSPRDPNPDVFGVGGERRGGRPGEGRRRIKWGLFLVPLQFSGRWRIKSTLRLRGPSVENHIKIRVNTKIKTAGSKVISPLCCFLRGNNIAKHSAAPSLDQGGARLFFSALESAL</sequence>
<dbReference type="Proteomes" id="UP000299102">
    <property type="component" value="Unassembled WGS sequence"/>
</dbReference>
<dbReference type="EMBL" id="BGZK01000396">
    <property type="protein sequence ID" value="GBP41292.1"/>
    <property type="molecule type" value="Genomic_DNA"/>
</dbReference>
<protein>
    <submittedName>
        <fullName evidence="2">Uncharacterized protein</fullName>
    </submittedName>
</protein>
<evidence type="ECO:0000313" key="2">
    <source>
        <dbReference type="EMBL" id="GBP41292.1"/>
    </source>
</evidence>